<protein>
    <submittedName>
        <fullName evidence="1">Uncharacterized protein</fullName>
    </submittedName>
</protein>
<organism evidence="1 2">
    <name type="scientific">Microbacterium dextranolyticum</name>
    <dbReference type="NCBI Taxonomy" id="36806"/>
    <lineage>
        <taxon>Bacteria</taxon>
        <taxon>Bacillati</taxon>
        <taxon>Actinomycetota</taxon>
        <taxon>Actinomycetes</taxon>
        <taxon>Micrococcales</taxon>
        <taxon>Microbacteriaceae</taxon>
        <taxon>Microbacterium</taxon>
    </lineage>
</organism>
<reference evidence="1" key="2">
    <citation type="submission" date="2023-01" db="EMBL/GenBank/DDBJ databases">
        <authorList>
            <person name="Sun Q."/>
            <person name="Evtushenko L."/>
        </authorList>
    </citation>
    <scope>NUCLEOTIDE SEQUENCE</scope>
    <source>
        <strain evidence="1">VKM Ac-1940</strain>
    </source>
</reference>
<sequence length="55" mass="6590">MTMTDTHTKRCTRCRRVLSFDAFGKVRADREWLRAKCNDCAAELQRERRANRSDR</sequence>
<keyword evidence="2" id="KW-1185">Reference proteome</keyword>
<comment type="caution">
    <text evidence="1">The sequence shown here is derived from an EMBL/GenBank/DDBJ whole genome shotgun (WGS) entry which is preliminary data.</text>
</comment>
<dbReference type="EMBL" id="BSER01000009">
    <property type="protein sequence ID" value="GLJ95679.1"/>
    <property type="molecule type" value="Genomic_DNA"/>
</dbReference>
<dbReference type="AlphaFoldDB" id="A0A9W6HNI1"/>
<proteinExistence type="predicted"/>
<name>A0A9W6HNI1_9MICO</name>
<dbReference type="Proteomes" id="UP001142291">
    <property type="component" value="Unassembled WGS sequence"/>
</dbReference>
<reference evidence="1" key="1">
    <citation type="journal article" date="2014" name="Int. J. Syst. Evol. Microbiol.">
        <title>Complete genome sequence of Corynebacterium casei LMG S-19264T (=DSM 44701T), isolated from a smear-ripened cheese.</title>
        <authorList>
            <consortium name="US DOE Joint Genome Institute (JGI-PGF)"/>
            <person name="Walter F."/>
            <person name="Albersmeier A."/>
            <person name="Kalinowski J."/>
            <person name="Ruckert C."/>
        </authorList>
    </citation>
    <scope>NUCLEOTIDE SEQUENCE</scope>
    <source>
        <strain evidence="1">VKM Ac-1940</strain>
    </source>
</reference>
<evidence type="ECO:0000313" key="2">
    <source>
        <dbReference type="Proteomes" id="UP001142291"/>
    </source>
</evidence>
<evidence type="ECO:0000313" key="1">
    <source>
        <dbReference type="EMBL" id="GLJ95679.1"/>
    </source>
</evidence>
<gene>
    <name evidence="1" type="ORF">GCM10017591_17420</name>
</gene>
<accession>A0A9W6HNI1</accession>